<dbReference type="GO" id="GO:0090729">
    <property type="term" value="F:toxin activity"/>
    <property type="evidence" value="ECO:0007669"/>
    <property type="project" value="UniProtKB-KW"/>
</dbReference>
<dbReference type="OrthoDB" id="6465643at2"/>
<dbReference type="InterPro" id="IPR005639">
    <property type="entry name" value="Pest_crys_dom_I"/>
</dbReference>
<keyword evidence="7" id="KW-1185">Reference proteome</keyword>
<dbReference type="PATRIC" id="fig|1354337.4.peg.1710"/>
<evidence type="ECO:0000256" key="3">
    <source>
        <dbReference type="ARBA" id="ARBA00022969"/>
    </source>
</evidence>
<evidence type="ECO:0000313" key="6">
    <source>
        <dbReference type="EMBL" id="OAT29101.1"/>
    </source>
</evidence>
<dbReference type="Pfam" id="PF03945">
    <property type="entry name" value="Endotoxin_N"/>
    <property type="match status" value="1"/>
</dbReference>
<dbReference type="AlphaFoldDB" id="A0A198FYB7"/>
<evidence type="ECO:0000259" key="5">
    <source>
        <dbReference type="Pfam" id="PF03945"/>
    </source>
</evidence>
<dbReference type="Gene3D" id="1.20.190.10">
    <property type="entry name" value="Pesticidal crystal protein, N-terminal domain"/>
    <property type="match status" value="1"/>
</dbReference>
<comment type="caution">
    <text evidence="6">The sequence shown here is derived from an EMBL/GenBank/DDBJ whole genome shotgun (WGS) entry which is preliminary data.</text>
</comment>
<evidence type="ECO:0000256" key="2">
    <source>
        <dbReference type="ARBA" id="ARBA00022656"/>
    </source>
</evidence>
<name>A0A198FYB7_9GAMM</name>
<keyword evidence="2" id="KW-0800">Toxin</keyword>
<evidence type="ECO:0000313" key="7">
    <source>
        <dbReference type="Proteomes" id="UP000094023"/>
    </source>
</evidence>
<feature type="domain" description="Pesticidal crystal protein" evidence="5">
    <location>
        <begin position="37"/>
        <end position="234"/>
    </location>
</feature>
<sequence>MLDMISRNSNIFPTVVDEFNHQDPLNAPIVVGEVVVGHIIGLIPIVGGVLSKITSALFGLLNKNLKDTSLANQIIDHVSRIIDAKITDNNVQIIKLTTEGISDVYKLFSDTLHNYLDPQTTYSEQQLKDLREQVLNRFDDVIATIVAQQPIVLNLAQSAGLPFYCHCCALFVAAHCDILTNKDKLELNNDYFKSNLKTLRDNIDKFNTSIHKAIYQQISGVFKDNYNKANTFLSGIYTSGLSFYQSWVKRSFEIELGTPLTRWNSLELYGHDYSAEDKRNYYDTYFDMGKDILHRMSMIQSIETYSHIDAVIRIKQNYLSPEKKPDSFQYEGCKGVTGDSRDILKTETFFLPDSQKSYLSPTQILPSVRYISDTPWGALKYMVLDDVNNKSFTVGEGNRDNKYHLNIPGYCFNGVNLYSSRHNGKDCRDDSGAWLTESSPIFRFYEGYASQPLEIENRQPIKQKSYELDLNHGFDSELSKAQYGYSDALVGKNCILLNQNAYFCLPTEEALGKNTHHQTMTILLQCANESEQSVSLSVRTGNATNGTLIASSEFTLGHSQSNIIYKAIPLLNHPISKNKAYFYTYQLELEYNLLGDNEKNLYFHCYFSKPNTLLSDITVLF</sequence>
<dbReference type="InterPro" id="IPR036716">
    <property type="entry name" value="Pest_crys_N_sf"/>
</dbReference>
<comment type="similarity">
    <text evidence="1">Belongs to the delta endotoxin family.</text>
</comment>
<organism evidence="6 7">
    <name type="scientific">Proteus myxofaciens ATCC 19692</name>
    <dbReference type="NCBI Taxonomy" id="1354337"/>
    <lineage>
        <taxon>Bacteria</taxon>
        <taxon>Pseudomonadati</taxon>
        <taxon>Pseudomonadota</taxon>
        <taxon>Gammaproteobacteria</taxon>
        <taxon>Enterobacterales</taxon>
        <taxon>Morganellaceae</taxon>
        <taxon>Proteus</taxon>
    </lineage>
</organism>
<dbReference type="EMBL" id="LXEN01000079">
    <property type="protein sequence ID" value="OAT29101.1"/>
    <property type="molecule type" value="Genomic_DNA"/>
</dbReference>
<reference evidence="6 7" key="1">
    <citation type="submission" date="2016-04" db="EMBL/GenBank/DDBJ databases">
        <title>ATOL: Assembling a taxonomically balanced genome-scale reconstruction of the evolutionary history of the Enterobacteriaceae.</title>
        <authorList>
            <person name="Plunkett G.III."/>
            <person name="Neeno-Eckwall E.C."/>
            <person name="Glasner J.D."/>
            <person name="Perna N.T."/>
        </authorList>
    </citation>
    <scope>NUCLEOTIDE SEQUENCE [LARGE SCALE GENOMIC DNA]</scope>
    <source>
        <strain evidence="6 7">ATCC 19692</strain>
    </source>
</reference>
<gene>
    <name evidence="6" type="ORF">M983_1669</name>
</gene>
<dbReference type="GO" id="GO:0030435">
    <property type="term" value="P:sporulation resulting in formation of a cellular spore"/>
    <property type="evidence" value="ECO:0007669"/>
    <property type="project" value="UniProtKB-KW"/>
</dbReference>
<dbReference type="SUPFAM" id="SSF56849">
    <property type="entry name" value="delta-Endotoxin (insectocide), N-terminal domain"/>
    <property type="match status" value="1"/>
</dbReference>
<proteinExistence type="inferred from homology"/>
<protein>
    <recommendedName>
        <fullName evidence="5">Pesticidal crystal protein domain-containing protein</fullName>
    </recommendedName>
</protein>
<dbReference type="GO" id="GO:0001907">
    <property type="term" value="P:symbiont-mediated killing of host cell"/>
    <property type="evidence" value="ECO:0007669"/>
    <property type="project" value="InterPro"/>
</dbReference>
<evidence type="ECO:0000256" key="4">
    <source>
        <dbReference type="ARBA" id="ARBA00023026"/>
    </source>
</evidence>
<keyword evidence="4" id="KW-0843">Virulence</keyword>
<accession>A0A198FYB7</accession>
<dbReference type="Proteomes" id="UP000094023">
    <property type="component" value="Unassembled WGS sequence"/>
</dbReference>
<keyword evidence="3" id="KW-0749">Sporulation</keyword>
<evidence type="ECO:0000256" key="1">
    <source>
        <dbReference type="ARBA" id="ARBA00007819"/>
    </source>
</evidence>